<keyword evidence="5" id="KW-0999">Mitochondrion inner membrane</keyword>
<accession>A0A6A6VJG0</accession>
<reference evidence="13" key="1">
    <citation type="journal article" date="2020" name="Stud. Mycol.">
        <title>101 Dothideomycetes genomes: a test case for predicting lifestyles and emergence of pathogens.</title>
        <authorList>
            <person name="Haridas S."/>
            <person name="Albert R."/>
            <person name="Binder M."/>
            <person name="Bloem J."/>
            <person name="Labutti K."/>
            <person name="Salamov A."/>
            <person name="Andreopoulos B."/>
            <person name="Baker S."/>
            <person name="Barry K."/>
            <person name="Bills G."/>
            <person name="Bluhm B."/>
            <person name="Cannon C."/>
            <person name="Castanera R."/>
            <person name="Culley D."/>
            <person name="Daum C."/>
            <person name="Ezra D."/>
            <person name="Gonzalez J."/>
            <person name="Henrissat B."/>
            <person name="Kuo A."/>
            <person name="Liang C."/>
            <person name="Lipzen A."/>
            <person name="Lutzoni F."/>
            <person name="Magnuson J."/>
            <person name="Mondo S."/>
            <person name="Nolan M."/>
            <person name="Ohm R."/>
            <person name="Pangilinan J."/>
            <person name="Park H.-J."/>
            <person name="Ramirez L."/>
            <person name="Alfaro M."/>
            <person name="Sun H."/>
            <person name="Tritt A."/>
            <person name="Yoshinaga Y."/>
            <person name="Zwiers L.-H."/>
            <person name="Turgeon B."/>
            <person name="Goodwin S."/>
            <person name="Spatafora J."/>
            <person name="Crous P."/>
            <person name="Grigoriev I."/>
        </authorList>
    </citation>
    <scope>NUCLEOTIDE SEQUENCE</scope>
    <source>
        <strain evidence="13">CBS 119925</strain>
    </source>
</reference>
<evidence type="ECO:0000313" key="14">
    <source>
        <dbReference type="Proteomes" id="UP000799440"/>
    </source>
</evidence>
<dbReference type="PANTHER" id="PTHR15336">
    <property type="entry name" value="UBIQUINOL-CYTOCHROME C REDUCTASE COMPLEX 7.8 KDA PROTEIN"/>
    <property type="match status" value="1"/>
</dbReference>
<evidence type="ECO:0000256" key="3">
    <source>
        <dbReference type="ARBA" id="ARBA00022448"/>
    </source>
</evidence>
<proteinExistence type="inferred from homology"/>
<dbReference type="InterPro" id="IPR023184">
    <property type="entry name" value="Ubol_cytC_Rdtase_hinge_dom"/>
</dbReference>
<comment type="subcellular location">
    <subcellularLocation>
        <location evidence="1">Mitochondrion inner membrane</location>
        <topology evidence="1">Peripheral membrane protein</topology>
        <orientation evidence="1">Intermembrane side</orientation>
    </subcellularLocation>
</comment>
<comment type="similarity">
    <text evidence="2">Belongs to the UQCRH/QCR6 family.</text>
</comment>
<evidence type="ECO:0000256" key="2">
    <source>
        <dbReference type="ARBA" id="ARBA00006498"/>
    </source>
</evidence>
<evidence type="ECO:0000256" key="10">
    <source>
        <dbReference type="ARBA" id="ARBA00044246"/>
    </source>
</evidence>
<dbReference type="FunFam" id="1.10.287.20:FF:000003">
    <property type="entry name" value="Cytochrome b-c1 complex subunit 6"/>
    <property type="match status" value="1"/>
</dbReference>
<dbReference type="SUPFAM" id="SSF81531">
    <property type="entry name" value="Non-heme 11 kDa protein of cytochrome bc1 complex (Ubiquinol-cytochrome c reductase)"/>
    <property type="match status" value="1"/>
</dbReference>
<dbReference type="GO" id="GO:0006122">
    <property type="term" value="P:mitochondrial electron transport, ubiquinol to cytochrome c"/>
    <property type="evidence" value="ECO:0007669"/>
    <property type="project" value="InterPro"/>
</dbReference>
<gene>
    <name evidence="13" type="ORF">M011DRAFT_439221</name>
</gene>
<dbReference type="Proteomes" id="UP000799440">
    <property type="component" value="Unassembled WGS sequence"/>
</dbReference>
<dbReference type="GO" id="GO:0005743">
    <property type="term" value="C:mitochondrial inner membrane"/>
    <property type="evidence" value="ECO:0007669"/>
    <property type="project" value="UniProtKB-SubCell"/>
</dbReference>
<keyword evidence="4" id="KW-0679">Respiratory chain</keyword>
<dbReference type="AlphaFoldDB" id="A0A6A6VJG0"/>
<sequence length="172" mass="18766">MGISDFFSAAWDAIGTHPSPDAEAPPNPSTPQGGVSTDTPASGTDEESKEESEINKQDASKGGEGDMGHVPGTDRDERKAAQKEKAEEVEEEPEEEEEEEEETVDPKDVFEAECQKSKQCSPAKHHYDECVERVTSQVEKDGKPNEDCVEEFFHLAHCATQCAAPKLFAALK</sequence>
<feature type="region of interest" description="Disordered" evidence="11">
    <location>
        <begin position="1"/>
        <end position="108"/>
    </location>
</feature>
<evidence type="ECO:0000313" key="13">
    <source>
        <dbReference type="EMBL" id="KAF2749854.1"/>
    </source>
</evidence>
<keyword evidence="3" id="KW-0813">Transport</keyword>
<evidence type="ECO:0000256" key="4">
    <source>
        <dbReference type="ARBA" id="ARBA00022660"/>
    </source>
</evidence>
<dbReference type="EMBL" id="MU006565">
    <property type="protein sequence ID" value="KAF2749854.1"/>
    <property type="molecule type" value="Genomic_DNA"/>
</dbReference>
<protein>
    <recommendedName>
        <fullName evidence="9">Cytochrome b-c1 complex subunit 6, mitochondrial</fullName>
    </recommendedName>
    <alternativeName>
        <fullName evidence="10">Complex III subunit 6</fullName>
    </alternativeName>
</protein>
<feature type="domain" description="Ubiquinol-cytochrome C reductase hinge" evidence="12">
    <location>
        <begin position="105"/>
        <end position="172"/>
    </location>
</feature>
<keyword evidence="6" id="KW-0249">Electron transport</keyword>
<evidence type="ECO:0000256" key="6">
    <source>
        <dbReference type="ARBA" id="ARBA00022982"/>
    </source>
</evidence>
<feature type="compositionally biased region" description="Polar residues" evidence="11">
    <location>
        <begin position="30"/>
        <end position="42"/>
    </location>
</feature>
<feature type="compositionally biased region" description="Basic and acidic residues" evidence="11">
    <location>
        <begin position="51"/>
        <end position="86"/>
    </location>
</feature>
<feature type="compositionally biased region" description="Acidic residues" evidence="11">
    <location>
        <begin position="87"/>
        <end position="103"/>
    </location>
</feature>
<evidence type="ECO:0000256" key="11">
    <source>
        <dbReference type="SAM" id="MobiDB-lite"/>
    </source>
</evidence>
<evidence type="ECO:0000256" key="5">
    <source>
        <dbReference type="ARBA" id="ARBA00022792"/>
    </source>
</evidence>
<keyword evidence="14" id="KW-1185">Reference proteome</keyword>
<dbReference type="Gene3D" id="1.10.287.20">
    <property type="entry name" value="Ubiquinol-cytochrome C reductase hinge domain"/>
    <property type="match status" value="1"/>
</dbReference>
<keyword evidence="8" id="KW-0472">Membrane</keyword>
<evidence type="ECO:0000256" key="7">
    <source>
        <dbReference type="ARBA" id="ARBA00023128"/>
    </source>
</evidence>
<evidence type="ECO:0000256" key="1">
    <source>
        <dbReference type="ARBA" id="ARBA00004137"/>
    </source>
</evidence>
<dbReference type="InterPro" id="IPR003422">
    <property type="entry name" value="Cyt_b-c1_6"/>
</dbReference>
<organism evidence="13 14">
    <name type="scientific">Sporormia fimetaria CBS 119925</name>
    <dbReference type="NCBI Taxonomy" id="1340428"/>
    <lineage>
        <taxon>Eukaryota</taxon>
        <taxon>Fungi</taxon>
        <taxon>Dikarya</taxon>
        <taxon>Ascomycota</taxon>
        <taxon>Pezizomycotina</taxon>
        <taxon>Dothideomycetes</taxon>
        <taxon>Pleosporomycetidae</taxon>
        <taxon>Pleosporales</taxon>
        <taxon>Sporormiaceae</taxon>
        <taxon>Sporormia</taxon>
    </lineage>
</organism>
<dbReference type="InterPro" id="IPR036811">
    <property type="entry name" value="Ubol_cytC_Rdtase_hinge_dom_sf"/>
</dbReference>
<evidence type="ECO:0000259" key="12">
    <source>
        <dbReference type="Pfam" id="PF02320"/>
    </source>
</evidence>
<dbReference type="Pfam" id="PF02320">
    <property type="entry name" value="UCR_hinge"/>
    <property type="match status" value="1"/>
</dbReference>
<evidence type="ECO:0000256" key="9">
    <source>
        <dbReference type="ARBA" id="ARBA00044155"/>
    </source>
</evidence>
<evidence type="ECO:0000256" key="8">
    <source>
        <dbReference type="ARBA" id="ARBA00023136"/>
    </source>
</evidence>
<name>A0A6A6VJG0_9PLEO</name>
<dbReference type="OrthoDB" id="405848at2759"/>
<keyword evidence="7" id="KW-0496">Mitochondrion</keyword>
<dbReference type="PANTHER" id="PTHR15336:SF0">
    <property type="entry name" value="CYTOCHROME B-C1 COMPLEX SUBUNIT 6, MITOCHONDRIAL"/>
    <property type="match status" value="1"/>
</dbReference>